<reference evidence="2" key="1">
    <citation type="submission" date="2017-02" db="UniProtKB">
        <authorList>
            <consortium name="WormBaseParasite"/>
        </authorList>
    </citation>
    <scope>IDENTIFICATION</scope>
</reference>
<name>A0A0M3JBB5_ANISI</name>
<protein>
    <submittedName>
        <fullName evidence="2">Protein kinase domain-containing protein</fullName>
    </submittedName>
</protein>
<accession>A0A0M3JBB5</accession>
<evidence type="ECO:0000313" key="2">
    <source>
        <dbReference type="WBParaSite" id="ASIM_0000488901-mRNA-1"/>
    </source>
</evidence>
<organism evidence="2">
    <name type="scientific">Anisakis simplex</name>
    <name type="common">Herring worm</name>
    <dbReference type="NCBI Taxonomy" id="6269"/>
    <lineage>
        <taxon>Eukaryota</taxon>
        <taxon>Metazoa</taxon>
        <taxon>Ecdysozoa</taxon>
        <taxon>Nematoda</taxon>
        <taxon>Chromadorea</taxon>
        <taxon>Rhabditida</taxon>
        <taxon>Spirurina</taxon>
        <taxon>Ascaridomorpha</taxon>
        <taxon>Ascaridoidea</taxon>
        <taxon>Anisakidae</taxon>
        <taxon>Anisakis</taxon>
        <taxon>Anisakis simplex complex</taxon>
    </lineage>
</organism>
<feature type="region of interest" description="Disordered" evidence="1">
    <location>
        <begin position="59"/>
        <end position="88"/>
    </location>
</feature>
<sequence length="88" mass="10209">LYNKTGVDPQTNAIMHRLGPELRFDNTKSKKLLKMEYTDPQESIIDMMYSMIEHGMVKRTSKFKPPPNPSNKVRCRRIVDPRSSSTII</sequence>
<dbReference type="WBParaSite" id="ASIM_0000488901-mRNA-1">
    <property type="protein sequence ID" value="ASIM_0000488901-mRNA-1"/>
    <property type="gene ID" value="ASIM_0000488901"/>
</dbReference>
<evidence type="ECO:0000256" key="1">
    <source>
        <dbReference type="SAM" id="MobiDB-lite"/>
    </source>
</evidence>
<dbReference type="AlphaFoldDB" id="A0A0M3JBB5"/>
<proteinExistence type="predicted"/>